<dbReference type="Proteomes" id="UP001212821">
    <property type="component" value="Chromosome"/>
</dbReference>
<reference evidence="2" key="1">
    <citation type="submission" date="2022-12" db="EMBL/GenBank/DDBJ databases">
        <authorList>
            <person name="Mo P."/>
        </authorList>
    </citation>
    <scope>NUCLEOTIDE SEQUENCE [LARGE SCALE GENOMIC DNA]</scope>
    <source>
        <strain evidence="2">HUAS 3-15</strain>
    </source>
</reference>
<sequence>MTELHTLTWQYVVGLVEPADLPMAAAHLLAAGLDSSALRDLAGRSRGDSTDEVFREALHQLGTTLPDERTADLCLLHDLAGRLAAGEITAGEVAGEVWYRCLSGDTEAEREFLETVGPEYWVESLAYGPPEGYQAWKDAVRSAAERLCRAEAPLR</sequence>
<organism evidence="1 2">
    <name type="scientific">Kitasatospora cathayae</name>
    <dbReference type="NCBI Taxonomy" id="3004092"/>
    <lineage>
        <taxon>Bacteria</taxon>
        <taxon>Bacillati</taxon>
        <taxon>Actinomycetota</taxon>
        <taxon>Actinomycetes</taxon>
        <taxon>Kitasatosporales</taxon>
        <taxon>Streptomycetaceae</taxon>
        <taxon>Kitasatospora</taxon>
    </lineage>
</organism>
<dbReference type="EMBL" id="CP115450">
    <property type="protein sequence ID" value="WBP85625.1"/>
    <property type="molecule type" value="Genomic_DNA"/>
</dbReference>
<dbReference type="RefSeq" id="WP_270141716.1">
    <property type="nucleotide sequence ID" value="NZ_CP115450.1"/>
</dbReference>
<name>A0ABY7PZ48_9ACTN</name>
<accession>A0ABY7PZ48</accession>
<evidence type="ECO:0008006" key="3">
    <source>
        <dbReference type="Google" id="ProtNLM"/>
    </source>
</evidence>
<evidence type="ECO:0000313" key="2">
    <source>
        <dbReference type="Proteomes" id="UP001212821"/>
    </source>
</evidence>
<gene>
    <name evidence="1" type="ORF">O1G21_07010</name>
</gene>
<keyword evidence="2" id="KW-1185">Reference proteome</keyword>
<evidence type="ECO:0000313" key="1">
    <source>
        <dbReference type="EMBL" id="WBP85625.1"/>
    </source>
</evidence>
<protein>
    <recommendedName>
        <fullName evidence="3">DUF4240 domain-containing protein</fullName>
    </recommendedName>
</protein>
<proteinExistence type="predicted"/>